<protein>
    <submittedName>
        <fullName evidence="8">Cytochrome c-type biogenesis protein CcmH</fullName>
    </submittedName>
</protein>
<name>A0A380AER2_9GAMM</name>
<dbReference type="PROSITE" id="PS50005">
    <property type="entry name" value="TPR"/>
    <property type="match status" value="1"/>
</dbReference>
<dbReference type="InterPro" id="IPR017560">
    <property type="entry name" value="Cyt_c_biogenesis_CcmI"/>
</dbReference>
<dbReference type="RefSeq" id="WP_115184142.1">
    <property type="nucleotide sequence ID" value="NZ_CAMKUF010000001.1"/>
</dbReference>
<proteinExistence type="predicted"/>
<dbReference type="InterPro" id="IPR056412">
    <property type="entry name" value="Ig_CycH"/>
</dbReference>
<dbReference type="PANTHER" id="PTHR47870:SF2">
    <property type="entry name" value="FORMATE-DEPENDENT NITRITE REDUCTASE COMPLEX SUBUNIT NRFF"/>
    <property type="match status" value="1"/>
</dbReference>
<evidence type="ECO:0000256" key="4">
    <source>
        <dbReference type="ARBA" id="ARBA00022803"/>
    </source>
</evidence>
<evidence type="ECO:0000256" key="5">
    <source>
        <dbReference type="PROSITE-ProRule" id="PRU00339"/>
    </source>
</evidence>
<accession>A0A380AER2</accession>
<reference evidence="8 9" key="1">
    <citation type="submission" date="2018-06" db="EMBL/GenBank/DDBJ databases">
        <authorList>
            <consortium name="Pathogen Informatics"/>
            <person name="Doyle S."/>
        </authorList>
    </citation>
    <scope>NUCLEOTIDE SEQUENCE [LARGE SCALE GENOMIC DNA]</scope>
    <source>
        <strain evidence="8 9">NCTC11544</strain>
    </source>
</reference>
<evidence type="ECO:0000313" key="9">
    <source>
        <dbReference type="Proteomes" id="UP000255529"/>
    </source>
</evidence>
<dbReference type="InterPro" id="IPR019734">
    <property type="entry name" value="TPR_rpt"/>
</dbReference>
<dbReference type="GO" id="GO:0017004">
    <property type="term" value="P:cytochrome complex assembly"/>
    <property type="evidence" value="ECO:0007669"/>
    <property type="project" value="UniProtKB-KW"/>
</dbReference>
<dbReference type="Pfam" id="PF23914">
    <property type="entry name" value="TPR_CcmH_CycH"/>
    <property type="match status" value="1"/>
</dbReference>
<gene>
    <name evidence="8" type="primary">ccmH_2</name>
    <name evidence="8" type="ORF">NCTC11544_04019</name>
</gene>
<dbReference type="Pfam" id="PF23892">
    <property type="entry name" value="Ig_CycH"/>
    <property type="match status" value="1"/>
</dbReference>
<sequence length="403" mass="44470">MAFWLIIIVLLVGAAALLVVPAMRQSDKSTAASRDTLNKAFYQDRLHELEQDEDQGVVTERPEMVKELQQNLLNDIPGQQDVQAKPINRWALVPGVALLVVVTLGFYLKTGGLAQVLDWQQVEAQMPELRARVSNERAQPLSMEEIARLGLGLRTALQQDDRNINDWMMLGRVGMALNNATTATQAFAHAYQLDPNSLEVRLGYAEVLTRSNDPEDNKQATQMLRKMIAEDHTNLRVLSLLAFNSFEQGDFKQAIGAWQVMLKLLPANDQRAEVIKRSIAQAKTQAGGETVKLGVNVTLSPQATNALPPQGTLVISVTDGANPVPVAVKQLPLSRFPLSFSLDDSNAMMPERLLSAQHQVKVRVRISQDGLATPQAGDWFGESALQNFSGKERIDVQINKQVP</sequence>
<dbReference type="EMBL" id="UGYN01000002">
    <property type="protein sequence ID" value="SUI78812.1"/>
    <property type="molecule type" value="Genomic_DNA"/>
</dbReference>
<keyword evidence="4 5" id="KW-0802">TPR repeat</keyword>
<comment type="subcellular location">
    <subcellularLocation>
        <location evidence="1">Cell envelope</location>
    </subcellularLocation>
</comment>
<keyword evidence="3" id="KW-0201">Cytochrome c-type biogenesis</keyword>
<dbReference type="AlphaFoldDB" id="A0A380AER2"/>
<evidence type="ECO:0000313" key="8">
    <source>
        <dbReference type="EMBL" id="SUI78812.1"/>
    </source>
</evidence>
<dbReference type="Gene3D" id="1.25.40.10">
    <property type="entry name" value="Tetratricopeptide repeat domain"/>
    <property type="match status" value="1"/>
</dbReference>
<evidence type="ECO:0000256" key="1">
    <source>
        <dbReference type="ARBA" id="ARBA00004196"/>
    </source>
</evidence>
<keyword evidence="2" id="KW-0677">Repeat</keyword>
<dbReference type="PANTHER" id="PTHR47870">
    <property type="entry name" value="CYTOCHROME C-TYPE BIOGENESIS PROTEIN CCMH"/>
    <property type="match status" value="1"/>
</dbReference>
<feature type="domain" description="Cytochrome c-type biogenesis protein H Ig-like" evidence="6">
    <location>
        <begin position="294"/>
        <end position="399"/>
    </location>
</feature>
<feature type="domain" description="Cytochrome c-type biogenesis protein H TPR" evidence="7">
    <location>
        <begin position="115"/>
        <end position="272"/>
    </location>
</feature>
<evidence type="ECO:0000259" key="6">
    <source>
        <dbReference type="Pfam" id="PF23892"/>
    </source>
</evidence>
<dbReference type="InterPro" id="IPR051263">
    <property type="entry name" value="C-type_cytochrome_biogenesis"/>
</dbReference>
<dbReference type="Proteomes" id="UP000255529">
    <property type="component" value="Unassembled WGS sequence"/>
</dbReference>
<evidence type="ECO:0000256" key="2">
    <source>
        <dbReference type="ARBA" id="ARBA00022737"/>
    </source>
</evidence>
<evidence type="ECO:0000259" key="7">
    <source>
        <dbReference type="Pfam" id="PF23914"/>
    </source>
</evidence>
<dbReference type="InterPro" id="IPR056413">
    <property type="entry name" value="TPR_CcmH_CycH"/>
</dbReference>
<evidence type="ECO:0000256" key="3">
    <source>
        <dbReference type="ARBA" id="ARBA00022748"/>
    </source>
</evidence>
<feature type="repeat" description="TPR" evidence="5">
    <location>
        <begin position="164"/>
        <end position="197"/>
    </location>
</feature>
<dbReference type="SUPFAM" id="SSF48452">
    <property type="entry name" value="TPR-like"/>
    <property type="match status" value="1"/>
</dbReference>
<dbReference type="InterPro" id="IPR011990">
    <property type="entry name" value="TPR-like_helical_dom_sf"/>
</dbReference>
<dbReference type="GO" id="GO:0005886">
    <property type="term" value="C:plasma membrane"/>
    <property type="evidence" value="ECO:0007669"/>
    <property type="project" value="TreeGrafter"/>
</dbReference>
<dbReference type="NCBIfam" id="TIGR03142">
    <property type="entry name" value="cytochro_ccmI"/>
    <property type="match status" value="1"/>
</dbReference>
<dbReference type="GO" id="GO:0030313">
    <property type="term" value="C:cell envelope"/>
    <property type="evidence" value="ECO:0007669"/>
    <property type="project" value="UniProtKB-SubCell"/>
</dbReference>
<organism evidence="8 9">
    <name type="scientific">Serratia quinivorans</name>
    <dbReference type="NCBI Taxonomy" id="137545"/>
    <lineage>
        <taxon>Bacteria</taxon>
        <taxon>Pseudomonadati</taxon>
        <taxon>Pseudomonadota</taxon>
        <taxon>Gammaproteobacteria</taxon>
        <taxon>Enterobacterales</taxon>
        <taxon>Yersiniaceae</taxon>
        <taxon>Serratia</taxon>
    </lineage>
</organism>